<dbReference type="Proteomes" id="UP000732377">
    <property type="component" value="Unassembled WGS sequence"/>
</dbReference>
<accession>A0A953I7C9</accession>
<comment type="caution">
    <text evidence="1">The sequence shown here is derived from an EMBL/GenBank/DDBJ whole genome shotgun (WGS) entry which is preliminary data.</text>
</comment>
<dbReference type="AlphaFoldDB" id="A0A953I7C9"/>
<name>A0A953I7C9_SYMTR</name>
<reference evidence="1" key="1">
    <citation type="submission" date="2017-11" db="EMBL/GenBank/DDBJ databases">
        <title>Three new genomes from thermophilic consortium.</title>
        <authorList>
            <person name="Quaggio R."/>
            <person name="Amgarten D."/>
            <person name="Setubal J.C."/>
        </authorList>
    </citation>
    <scope>NUCLEOTIDE SEQUENCE</scope>
    <source>
        <strain evidence="1">ZCTH01-B2</strain>
    </source>
</reference>
<dbReference type="RefSeq" id="WP_273378698.1">
    <property type="nucleotide sequence ID" value="NZ_PIUK01000042.1"/>
</dbReference>
<proteinExistence type="predicted"/>
<organism evidence="1 2">
    <name type="scientific">Symbiobacterium thermophilum</name>
    <dbReference type="NCBI Taxonomy" id="2734"/>
    <lineage>
        <taxon>Bacteria</taxon>
        <taxon>Bacillati</taxon>
        <taxon>Bacillota</taxon>
        <taxon>Clostridia</taxon>
        <taxon>Eubacteriales</taxon>
        <taxon>Symbiobacteriaceae</taxon>
        <taxon>Symbiobacterium</taxon>
    </lineage>
</organism>
<sequence length="661" mass="75465">MSQCLFIRLVAEDEKEVALAAAVQAIREGREQEGVVFAVDPSTFSQVPRSPFAYWASDRIRRLFSELPPFEGAGRTVKQGLVTADDPRFVRAWWEVAPERIVTGTPETTPEDFRRQTFAGKRWVPFAKVGEYSPYYADLHLVVNWERDGEEIRNYIDPITGRPYSRPQNTDFYFRPGLTYPLRLHRMSVTPLPRGSIISVRGWGIFGPEQHLLSMMALLSSSLFDFLAKMLLGRFDYPEFVIGALSRVPVPPVAFGDTRLTALASKGMDLQRDFYVSDETTHVFCLPALLRGTSSSLLEAIPKWHERARAAEQALAAVSKEIDGVALQLYGIEPSDFQVLQTNSSWQTVSDDIAEDEDAVEVDNVPVRNDGATLTADLLSYCMGTLFGRWDIRLATGQRPMPELPDPFTPLPVCSPGMLTGPTGLPARPEEVPADYPIPIQWDGIIPDDEGHPRDLIAQVHRVFEVLFPDRDPREVEAEACAILGVRDLRSWFVNHFFQYHIKCYSKGGRKAPIYWQLRSARKSYSIWLYYHRLTGDTLWTVLRNYVDPKLEHEQQVLAELKAKLEVAQKAGQTREERRLVREIQKQEQLLEELTQFRTDIYEVASMGYEPDRDDGVLISIAPLHKLVPWSEAARTWRELQEGKYPWSTMHKRLGIRNRDR</sequence>
<evidence type="ECO:0000313" key="2">
    <source>
        <dbReference type="Proteomes" id="UP000732377"/>
    </source>
</evidence>
<dbReference type="EMBL" id="PIUK01000042">
    <property type="protein sequence ID" value="MBY6275818.1"/>
    <property type="molecule type" value="Genomic_DNA"/>
</dbReference>
<evidence type="ECO:0000313" key="1">
    <source>
        <dbReference type="EMBL" id="MBY6275818.1"/>
    </source>
</evidence>
<gene>
    <name evidence="1" type="ORF">CWE10_06275</name>
</gene>
<protein>
    <submittedName>
        <fullName evidence="1">Uncharacterized protein</fullName>
    </submittedName>
</protein>